<dbReference type="EMBL" id="JASITI010000010">
    <property type="protein sequence ID" value="MDK9496013.1"/>
    <property type="molecule type" value="Genomic_DNA"/>
</dbReference>
<comment type="caution">
    <text evidence="2">The sequence shown here is derived from an EMBL/GenBank/DDBJ whole genome shotgun (WGS) entry which is preliminary data.</text>
</comment>
<evidence type="ECO:0000256" key="1">
    <source>
        <dbReference type="SAM" id="Phobius"/>
    </source>
</evidence>
<proteinExistence type="predicted"/>
<organism evidence="2 3">
    <name type="scientific">Streptomyces katrae</name>
    <dbReference type="NCBI Taxonomy" id="68223"/>
    <lineage>
        <taxon>Bacteria</taxon>
        <taxon>Bacillati</taxon>
        <taxon>Actinomycetota</taxon>
        <taxon>Actinomycetes</taxon>
        <taxon>Kitasatosporales</taxon>
        <taxon>Streptomycetaceae</taxon>
        <taxon>Streptomyces</taxon>
    </lineage>
</organism>
<sequence>MIVLIGLAVLVVGLTSMVTCAVHVAAAVRMRSAAPLLHPWVFVQAAVVALFCAGLAFLSGHMTGFDPTDPSSLCNGRVSPMFRDPSVPESRLVTRSVVPVSVVCEEYAGDADATEQVPGWVNPVLFAGGGLGLGAAGLAPFAGALRRRLCRPGPGAA</sequence>
<reference evidence="2 3" key="1">
    <citation type="submission" date="2023-05" db="EMBL/GenBank/DDBJ databases">
        <title>Sequencing and Assembly of Streptomyces sp. NP73.</title>
        <authorList>
            <person name="Konwar A.N."/>
            <person name="Saikia K."/>
            <person name="Thakur D."/>
        </authorList>
    </citation>
    <scope>NUCLEOTIDE SEQUENCE [LARGE SCALE GENOMIC DNA]</scope>
    <source>
        <strain evidence="2 3">NP73</strain>
    </source>
</reference>
<evidence type="ECO:0000313" key="2">
    <source>
        <dbReference type="EMBL" id="MDK9496013.1"/>
    </source>
</evidence>
<dbReference type="Proteomes" id="UP001223390">
    <property type="component" value="Unassembled WGS sequence"/>
</dbReference>
<keyword evidence="3" id="KW-1185">Reference proteome</keyword>
<gene>
    <name evidence="2" type="ORF">QEZ40_000350</name>
</gene>
<keyword evidence="1" id="KW-1133">Transmembrane helix</keyword>
<dbReference type="RefSeq" id="WP_285341542.1">
    <property type="nucleotide sequence ID" value="NZ_JASITI010000010.1"/>
</dbReference>
<keyword evidence="1" id="KW-0472">Membrane</keyword>
<name>A0ABT7GQY7_9ACTN</name>
<feature type="transmembrane region" description="Helical" evidence="1">
    <location>
        <begin position="37"/>
        <end position="58"/>
    </location>
</feature>
<evidence type="ECO:0000313" key="3">
    <source>
        <dbReference type="Proteomes" id="UP001223390"/>
    </source>
</evidence>
<accession>A0ABT7GQY7</accession>
<protein>
    <recommendedName>
        <fullName evidence="4">Integral membrane protein</fullName>
    </recommendedName>
</protein>
<evidence type="ECO:0008006" key="4">
    <source>
        <dbReference type="Google" id="ProtNLM"/>
    </source>
</evidence>
<keyword evidence="1" id="KW-0812">Transmembrane</keyword>